<name>A0A0F8XW36_9ZZZZ</name>
<organism evidence="1">
    <name type="scientific">marine sediment metagenome</name>
    <dbReference type="NCBI Taxonomy" id="412755"/>
    <lineage>
        <taxon>unclassified sequences</taxon>
        <taxon>metagenomes</taxon>
        <taxon>ecological metagenomes</taxon>
    </lineage>
</organism>
<reference evidence="1" key="1">
    <citation type="journal article" date="2015" name="Nature">
        <title>Complex archaea that bridge the gap between prokaryotes and eukaryotes.</title>
        <authorList>
            <person name="Spang A."/>
            <person name="Saw J.H."/>
            <person name="Jorgensen S.L."/>
            <person name="Zaremba-Niedzwiedzka K."/>
            <person name="Martijn J."/>
            <person name="Lind A.E."/>
            <person name="van Eijk R."/>
            <person name="Schleper C."/>
            <person name="Guy L."/>
            <person name="Ettema T.J."/>
        </authorList>
    </citation>
    <scope>NUCLEOTIDE SEQUENCE</scope>
</reference>
<protein>
    <submittedName>
        <fullName evidence="1">Uncharacterized protein</fullName>
    </submittedName>
</protein>
<dbReference type="AlphaFoldDB" id="A0A0F8XW36"/>
<proteinExistence type="predicted"/>
<comment type="caution">
    <text evidence="1">The sequence shown here is derived from an EMBL/GenBank/DDBJ whole genome shotgun (WGS) entry which is preliminary data.</text>
</comment>
<dbReference type="EMBL" id="LAZR01056903">
    <property type="protein sequence ID" value="KKK73178.1"/>
    <property type="molecule type" value="Genomic_DNA"/>
</dbReference>
<sequence>MEGYLGEEELESYAGTPYEGFGPKDWALEHLEQYGGIDGEHHKIWVIDQCIRILKGTPVKLRLARWENGLKEYRFSTGNPSDEYTEWVKELKAEGYRHDEGIAP</sequence>
<gene>
    <name evidence="1" type="ORF">LCGC14_2896440</name>
</gene>
<evidence type="ECO:0000313" key="1">
    <source>
        <dbReference type="EMBL" id="KKK73178.1"/>
    </source>
</evidence>
<accession>A0A0F8XW36</accession>